<dbReference type="Proteomes" id="UP000244066">
    <property type="component" value="Unassembled WGS sequence"/>
</dbReference>
<feature type="domain" description="SpoVT-AbrB" evidence="1">
    <location>
        <begin position="17"/>
        <end position="51"/>
    </location>
</feature>
<comment type="caution">
    <text evidence="2">The sequence shown here is derived from an EMBL/GenBank/DDBJ whole genome shotgun (WGS) entry which is preliminary data.</text>
</comment>
<dbReference type="GO" id="GO:0003677">
    <property type="term" value="F:DNA binding"/>
    <property type="evidence" value="ECO:0007669"/>
    <property type="project" value="InterPro"/>
</dbReference>
<dbReference type="SUPFAM" id="SSF89447">
    <property type="entry name" value="AbrB/MazE/MraZ-like"/>
    <property type="match status" value="1"/>
</dbReference>
<evidence type="ECO:0000259" key="1">
    <source>
        <dbReference type="Pfam" id="PF04014"/>
    </source>
</evidence>
<reference evidence="2 3" key="1">
    <citation type="submission" date="2017-04" db="EMBL/GenBank/DDBJ databases">
        <title>Draft Aigarchaeota genome from a New Zealand hot spring.</title>
        <authorList>
            <person name="Reysenbach A.-L."/>
            <person name="Donaho J.A."/>
            <person name="Gerhart J."/>
            <person name="Kelley J.F."/>
            <person name="Kouba K."/>
            <person name="Podar M."/>
            <person name="Stott M."/>
        </authorList>
    </citation>
    <scope>NUCLEOTIDE SEQUENCE [LARGE SCALE GENOMIC DNA]</scope>
    <source>
        <strain evidence="2">NZ13_MG1</strain>
    </source>
</reference>
<dbReference type="Gene3D" id="2.10.260.10">
    <property type="match status" value="1"/>
</dbReference>
<dbReference type="InterPro" id="IPR037914">
    <property type="entry name" value="SpoVT-AbrB_sf"/>
</dbReference>
<evidence type="ECO:0000313" key="3">
    <source>
        <dbReference type="Proteomes" id="UP000244066"/>
    </source>
</evidence>
<protein>
    <recommendedName>
        <fullName evidence="1">SpoVT-AbrB domain-containing protein</fullName>
    </recommendedName>
</protein>
<dbReference type="AlphaFoldDB" id="A0A2R7Y0N8"/>
<evidence type="ECO:0000313" key="2">
    <source>
        <dbReference type="EMBL" id="PUA31106.1"/>
    </source>
</evidence>
<proteinExistence type="predicted"/>
<dbReference type="InterPro" id="IPR007159">
    <property type="entry name" value="SpoVT-AbrB_dom"/>
</dbReference>
<gene>
    <name evidence="2" type="ORF">B9J98_07665</name>
</gene>
<accession>A0A2R7Y0N8</accession>
<name>A0A2R7Y0N8_9ARCH</name>
<organism evidence="2 3">
    <name type="scientific">Candidatus Terraquivivens tikiterensis</name>
    <dbReference type="NCBI Taxonomy" id="1980982"/>
    <lineage>
        <taxon>Archaea</taxon>
        <taxon>Nitrososphaerota</taxon>
        <taxon>Candidatus Wolframiiraptoraceae</taxon>
        <taxon>Candidatus Terraquivivens</taxon>
    </lineage>
</organism>
<dbReference type="EMBL" id="NDWU01000026">
    <property type="protein sequence ID" value="PUA31106.1"/>
    <property type="molecule type" value="Genomic_DNA"/>
</dbReference>
<dbReference type="Pfam" id="PF04014">
    <property type="entry name" value="MazE_antitoxin"/>
    <property type="match status" value="1"/>
</dbReference>
<dbReference type="NCBIfam" id="TIGR01439">
    <property type="entry name" value="lp_hng_hel_AbrB"/>
    <property type="match status" value="1"/>
</dbReference>
<sequence length="89" mass="9886">MLLAYGSYRAVLEEAGVIPKSIRERLDLKDGDKLSVFTSGELIILRSVGKEGALSLMSRFIGQRIARLRVEQAKAEKAIPWARKIVGED</sequence>